<accession>A0ABW3XX21</accession>
<evidence type="ECO:0000313" key="4">
    <source>
        <dbReference type="Proteomes" id="UP001597201"/>
    </source>
</evidence>
<evidence type="ECO:0000259" key="2">
    <source>
        <dbReference type="Pfam" id="PF07593"/>
    </source>
</evidence>
<dbReference type="InterPro" id="IPR011519">
    <property type="entry name" value="UnbV_ASPIC"/>
</dbReference>
<dbReference type="SUPFAM" id="SSF69318">
    <property type="entry name" value="Integrin alpha N-terminal domain"/>
    <property type="match status" value="2"/>
</dbReference>
<evidence type="ECO:0000313" key="3">
    <source>
        <dbReference type="EMBL" id="MFD1314102.1"/>
    </source>
</evidence>
<dbReference type="Gene3D" id="2.130.10.130">
    <property type="entry name" value="Integrin alpha, N-terminal"/>
    <property type="match status" value="3"/>
</dbReference>
<keyword evidence="4" id="KW-1185">Reference proteome</keyword>
<dbReference type="InterPro" id="IPR013517">
    <property type="entry name" value="FG-GAP"/>
</dbReference>
<dbReference type="PANTHER" id="PTHR16026:SF0">
    <property type="entry name" value="CARTILAGE ACIDIC PROTEIN 1"/>
    <property type="match status" value="1"/>
</dbReference>
<evidence type="ECO:0000256" key="1">
    <source>
        <dbReference type="ARBA" id="ARBA00022729"/>
    </source>
</evidence>
<proteinExistence type="predicted"/>
<keyword evidence="1" id="KW-0732">Signal</keyword>
<dbReference type="Proteomes" id="UP001597201">
    <property type="component" value="Unassembled WGS sequence"/>
</dbReference>
<dbReference type="EMBL" id="JBHTMY010000001">
    <property type="protein sequence ID" value="MFD1314102.1"/>
    <property type="molecule type" value="Genomic_DNA"/>
</dbReference>
<dbReference type="InterPro" id="IPR027039">
    <property type="entry name" value="Crtac1"/>
</dbReference>
<dbReference type="PANTHER" id="PTHR16026">
    <property type="entry name" value="CARTILAGE ACIDIC PROTEIN 1"/>
    <property type="match status" value="1"/>
</dbReference>
<comment type="caution">
    <text evidence="3">The sequence shown here is derived from an EMBL/GenBank/DDBJ whole genome shotgun (WGS) entry which is preliminary data.</text>
</comment>
<dbReference type="InterPro" id="IPR028994">
    <property type="entry name" value="Integrin_alpha_N"/>
</dbReference>
<gene>
    <name evidence="3" type="ORF">ACFQ39_00615</name>
</gene>
<feature type="domain" description="ASPIC/UnbV" evidence="2">
    <location>
        <begin position="517"/>
        <end position="583"/>
    </location>
</feature>
<sequence length="1091" mass="123856">MIRYNILCILVFLFLSCQNKEQNNLFEEIEGQDLGIDFVNRVNDSEELSILDYLYFYNGGGVSVGDINNDGLTDIFFVSNLEENKLYLNKGNLQFEDITQNAGVGGNSEWNSGVTMADVNGDGFLDIYVCAVVGINGFDGVNELFINNHDGTFTESAKKYGLDFETYASTASFFDYDNDGDLDMYLLNHAVHSVNSFGPATIRNKRIYESGDKLLRNDGNIFVDVSEEAGIFGGYNSYGLSIATADFNNDGFTDIYICNDFHEDDYFYLNNGNGTFTESLKKHFGHTSRFSMGSDVADINHDGFTDIITLDMLPEEEKVLKSSDGDEGLDILDLRIKMLGYHYQFSRNMLQINQGGANFLETALFSGVAATDWSWSALFADYNLDGEEDLFVFTGIPKRPNNLDYIKYYSNEEIQKKIDQTNLVDKEALKLMPSGSVKNYIFEGNEGIRFKDQTGNWISDDTLISNGAAYADFDNDGDLDVITNNLNQSPTLYKNNGKTLGNYLIIQFEYEKKNKFGIGTKVISFNQGEKQFKQLYTTKGFQSSSEPILNFGFGKSVEIDSLWVIWPDQTLQKIYKQKVNQKLVLKASKNREKFNLGVYSKGAQKVFKSINIDSVGILYEHRENDYNDFNRQKLIPYKISDKGPATVVGDFNGDGKEDVFFGSSIFSHSKLYFQNDGMFIEAEQNILKNDSLKEDVSAVIEDFNGDGQKDLFVMSSGGDYYRESVHLLDRVYYGDKTGLKEKADVMPNSFENGSVVRAFDYDKDGDVDLFIAGGFKAYDFGKIPKSYLVKNEGGKFLPVQTELFDDVGMISDFLWADLDGDDYHDLVMVGEWMSPRFFKNNRGKFEEIFLYEEEQLNGLWQQIKLFDIDQDGDEDIVLGNWGLNSKFKASSKYPLQMFYGDYDNNGTTETIIASEKEGKYYPLLGLDELASQINSLKKKFTSYDLFAGKDLDEVFEKELLGKMQKFEVQELASGYLENMKGKYRFRRFADELQLAPITRFLVYDFDKNGEKDLLLGGNFTGVIPFHGRLDAMPGYILESPIKFTSTSQLGLNLSNKLLRGFEIIHINHKEYLLVTLNDGKPELYHLETWKK</sequence>
<reference evidence="4" key="1">
    <citation type="journal article" date="2019" name="Int. J. Syst. Evol. Microbiol.">
        <title>The Global Catalogue of Microorganisms (GCM) 10K type strain sequencing project: providing services to taxonomists for standard genome sequencing and annotation.</title>
        <authorList>
            <consortium name="The Broad Institute Genomics Platform"/>
            <consortium name="The Broad Institute Genome Sequencing Center for Infectious Disease"/>
            <person name="Wu L."/>
            <person name="Ma J."/>
        </authorList>
    </citation>
    <scope>NUCLEOTIDE SEQUENCE [LARGE SCALE GENOMIC DNA]</scope>
    <source>
        <strain evidence="4">CCUG 61485</strain>
    </source>
</reference>
<protein>
    <submittedName>
        <fullName evidence="3">VCBS repeat-containing protein</fullName>
    </submittedName>
</protein>
<name>A0ABW3XX21_9FLAO</name>
<dbReference type="Pfam" id="PF13517">
    <property type="entry name" value="FG-GAP_3"/>
    <property type="match status" value="5"/>
</dbReference>
<dbReference type="Pfam" id="PF07593">
    <property type="entry name" value="UnbV_ASPIC"/>
    <property type="match status" value="1"/>
</dbReference>
<organism evidence="3 4">
    <name type="scientific">Namhaeicola litoreus</name>
    <dbReference type="NCBI Taxonomy" id="1052145"/>
    <lineage>
        <taxon>Bacteria</taxon>
        <taxon>Pseudomonadati</taxon>
        <taxon>Bacteroidota</taxon>
        <taxon>Flavobacteriia</taxon>
        <taxon>Flavobacteriales</taxon>
        <taxon>Flavobacteriaceae</taxon>
        <taxon>Namhaeicola</taxon>
    </lineage>
</organism>
<dbReference type="RefSeq" id="WP_377175388.1">
    <property type="nucleotide sequence ID" value="NZ_JBHTMY010000001.1"/>
</dbReference>
<dbReference type="PROSITE" id="PS51257">
    <property type="entry name" value="PROKAR_LIPOPROTEIN"/>
    <property type="match status" value="1"/>
</dbReference>